<comment type="caution">
    <text evidence="2">The sequence shown here is derived from an EMBL/GenBank/DDBJ whole genome shotgun (WGS) entry which is preliminary data.</text>
</comment>
<evidence type="ECO:0000313" key="2">
    <source>
        <dbReference type="EMBL" id="KAK0502684.1"/>
    </source>
</evidence>
<dbReference type="AlphaFoldDB" id="A0AA39QJ90"/>
<evidence type="ECO:0000256" key="1">
    <source>
        <dbReference type="SAM" id="MobiDB-lite"/>
    </source>
</evidence>
<evidence type="ECO:0000313" key="3">
    <source>
        <dbReference type="Proteomes" id="UP001175228"/>
    </source>
</evidence>
<name>A0AA39QJ90_9AGAR</name>
<dbReference type="Proteomes" id="UP001175228">
    <property type="component" value="Unassembled WGS sequence"/>
</dbReference>
<gene>
    <name evidence="2" type="ORF">EDD18DRAFT_1099731</name>
</gene>
<reference evidence="2" key="1">
    <citation type="submission" date="2023-06" db="EMBL/GenBank/DDBJ databases">
        <authorList>
            <consortium name="Lawrence Berkeley National Laboratory"/>
            <person name="Ahrendt S."/>
            <person name="Sahu N."/>
            <person name="Indic B."/>
            <person name="Wong-Bajracharya J."/>
            <person name="Merenyi Z."/>
            <person name="Ke H.-M."/>
            <person name="Monk M."/>
            <person name="Kocsube S."/>
            <person name="Drula E."/>
            <person name="Lipzen A."/>
            <person name="Balint B."/>
            <person name="Henrissat B."/>
            <person name="Andreopoulos B."/>
            <person name="Martin F.M."/>
            <person name="Harder C.B."/>
            <person name="Rigling D."/>
            <person name="Ford K.L."/>
            <person name="Foster G.D."/>
            <person name="Pangilinan J."/>
            <person name="Papanicolaou A."/>
            <person name="Barry K."/>
            <person name="LaButti K."/>
            <person name="Viragh M."/>
            <person name="Koriabine M."/>
            <person name="Yan M."/>
            <person name="Riley R."/>
            <person name="Champramary S."/>
            <person name="Plett K.L."/>
            <person name="Tsai I.J."/>
            <person name="Slot J."/>
            <person name="Sipos G."/>
            <person name="Plett J."/>
            <person name="Nagy L.G."/>
            <person name="Grigoriev I.V."/>
        </authorList>
    </citation>
    <scope>NUCLEOTIDE SEQUENCE</scope>
    <source>
        <strain evidence="2">HWK02</strain>
    </source>
</reference>
<keyword evidence="3" id="KW-1185">Reference proteome</keyword>
<sequence length="398" mass="43353">MTSHASPEIEQELPGNMTANSALGTLNLSNLMLHAQANGLNIAADIFPMVRDTRSGPLPQRSSTPCLSLNRLQSWKSLECLLVVGRILGGSPAVVRPLVNFFRFDGLGLVTMIISFPDLFVDFFLRFDLDDVGAVKLSVEKASTYIPIPSVVIQRHVSTVTILTVEVRDSVESRLASSLQGVEMRTRVRLNVAARTEGLRDMRSVGCGWMCTRRGRMRIDGRVVVREVGSLEAQMTLQDERALFPAVEGRTLIVDHQTKHRGPSVENLPRFVCKAEGSGSGPWIVVRSLRVPETGGLHGHDEETAGSNSKESRVVGFDSCNDYQKNDERCKKSEASNAQDSIVDGTRGDGFENGFEEWSAGGCTSRGWRDGMSNVGGRVAVRDDGGDIDGLEGQSTFA</sequence>
<protein>
    <submittedName>
        <fullName evidence="2">Uncharacterized protein</fullName>
    </submittedName>
</protein>
<feature type="region of interest" description="Disordered" evidence="1">
    <location>
        <begin position="328"/>
        <end position="350"/>
    </location>
</feature>
<dbReference type="EMBL" id="JAUEPU010000004">
    <property type="protein sequence ID" value="KAK0502684.1"/>
    <property type="molecule type" value="Genomic_DNA"/>
</dbReference>
<proteinExistence type="predicted"/>
<organism evidence="2 3">
    <name type="scientific">Armillaria luteobubalina</name>
    <dbReference type="NCBI Taxonomy" id="153913"/>
    <lineage>
        <taxon>Eukaryota</taxon>
        <taxon>Fungi</taxon>
        <taxon>Dikarya</taxon>
        <taxon>Basidiomycota</taxon>
        <taxon>Agaricomycotina</taxon>
        <taxon>Agaricomycetes</taxon>
        <taxon>Agaricomycetidae</taxon>
        <taxon>Agaricales</taxon>
        <taxon>Marasmiineae</taxon>
        <taxon>Physalacriaceae</taxon>
        <taxon>Armillaria</taxon>
    </lineage>
</organism>
<accession>A0AA39QJ90</accession>